<evidence type="ECO:0000259" key="5">
    <source>
        <dbReference type="PROSITE" id="PS50126"/>
    </source>
</evidence>
<dbReference type="CDD" id="cd04452">
    <property type="entry name" value="S1_IF2_alpha"/>
    <property type="match status" value="1"/>
</dbReference>
<dbReference type="EMBL" id="BART01006997">
    <property type="protein sequence ID" value="GAG72364.1"/>
    <property type="molecule type" value="Genomic_DNA"/>
</dbReference>
<dbReference type="InterPro" id="IPR011488">
    <property type="entry name" value="TIF_2_asu"/>
</dbReference>
<comment type="caution">
    <text evidence="6">The sequence shown here is derived from an EMBL/GenBank/DDBJ whole genome shotgun (WGS) entry which is preliminary data.</text>
</comment>
<dbReference type="InterPro" id="IPR012340">
    <property type="entry name" value="NA-bd_OB-fold"/>
</dbReference>
<dbReference type="InterPro" id="IPR003029">
    <property type="entry name" value="S1_domain"/>
</dbReference>
<dbReference type="InterPro" id="IPR024055">
    <property type="entry name" value="TIF2_asu_C"/>
</dbReference>
<evidence type="ECO:0000256" key="1">
    <source>
        <dbReference type="ARBA" id="ARBA00007223"/>
    </source>
</evidence>
<dbReference type="GO" id="GO:0003743">
    <property type="term" value="F:translation initiation factor activity"/>
    <property type="evidence" value="ECO:0007669"/>
    <property type="project" value="UniProtKB-KW"/>
</dbReference>
<dbReference type="SUPFAM" id="SSF116742">
    <property type="entry name" value="eIF2alpha middle domain-like"/>
    <property type="match status" value="1"/>
</dbReference>
<sequence>MVQKRADWPDPDNYAIAVASKVAPYGAYVHLPEYGNKEGFIHISEVSSTWVRNIRNHIHENQRVVVKVLKVDEDKMHIDCSLRRVSSESKRVKNNEWKRAQKAEKLLELVAKENDMTLEQVYEKIGWSIEDIFGEIYTGLEKAADGDVEVFEEVKATKKLKKQVADLAKQRIEIPSVEIDGEMTILVPGTNGIEVIKKALTEGLAKGKGHEKSTTEIYTLGSPRYKLRIVSPDYKEAEEILSDVYGLISKQIEKGSGTINFVRK</sequence>
<dbReference type="Gene3D" id="1.10.150.190">
    <property type="entry name" value="Translation initiation factor 2, subunit 1, domain 2"/>
    <property type="match status" value="1"/>
</dbReference>
<dbReference type="Pfam" id="PF00575">
    <property type="entry name" value="S1"/>
    <property type="match status" value="1"/>
</dbReference>
<dbReference type="GO" id="GO:0003723">
    <property type="term" value="F:RNA binding"/>
    <property type="evidence" value="ECO:0007669"/>
    <property type="project" value="UniProtKB-KW"/>
</dbReference>
<evidence type="ECO:0000256" key="2">
    <source>
        <dbReference type="ARBA" id="ARBA00022540"/>
    </source>
</evidence>
<keyword evidence="3" id="KW-0694">RNA-binding</keyword>
<dbReference type="FunFam" id="2.40.50.140:FF:000015">
    <property type="entry name" value="Eukaryotic translation initiation factor 2 subunit alpha"/>
    <property type="match status" value="1"/>
</dbReference>
<dbReference type="AlphaFoldDB" id="X0ZSS3"/>
<evidence type="ECO:0000256" key="4">
    <source>
        <dbReference type="ARBA" id="ARBA00022917"/>
    </source>
</evidence>
<dbReference type="SUPFAM" id="SSF110993">
    <property type="entry name" value="eIF-2-alpha, C-terminal domain"/>
    <property type="match status" value="1"/>
</dbReference>
<dbReference type="Gene3D" id="2.40.50.140">
    <property type="entry name" value="Nucleic acid-binding proteins"/>
    <property type="match status" value="1"/>
</dbReference>
<dbReference type="SMART" id="SM00316">
    <property type="entry name" value="S1"/>
    <property type="match status" value="1"/>
</dbReference>
<dbReference type="Gene3D" id="3.30.70.1130">
    <property type="entry name" value="EIF_2_alpha"/>
    <property type="match status" value="1"/>
</dbReference>
<dbReference type="PANTHER" id="PTHR10602">
    <property type="entry name" value="EUKARYOTIC TRANSLATION INITIATION FACTOR 2 SUBUNIT 1"/>
    <property type="match status" value="1"/>
</dbReference>
<evidence type="ECO:0000256" key="3">
    <source>
        <dbReference type="ARBA" id="ARBA00022884"/>
    </source>
</evidence>
<dbReference type="SUPFAM" id="SSF50249">
    <property type="entry name" value="Nucleic acid-binding proteins"/>
    <property type="match status" value="1"/>
</dbReference>
<gene>
    <name evidence="6" type="ORF">S01H4_15974</name>
</gene>
<dbReference type="FunFam" id="3.30.70.1130:FF:000002">
    <property type="entry name" value="Translation initiation factor 2 subunit alpha"/>
    <property type="match status" value="1"/>
</dbReference>
<dbReference type="GO" id="GO:0043022">
    <property type="term" value="F:ribosome binding"/>
    <property type="evidence" value="ECO:0007669"/>
    <property type="project" value="TreeGrafter"/>
</dbReference>
<accession>X0ZSS3</accession>
<protein>
    <recommendedName>
        <fullName evidence="5">S1 motif domain-containing protein</fullName>
    </recommendedName>
</protein>
<dbReference type="NCBIfam" id="NF003062">
    <property type="entry name" value="PRK03987.1-1"/>
    <property type="match status" value="1"/>
</dbReference>
<dbReference type="PANTHER" id="PTHR10602:SF0">
    <property type="entry name" value="EUKARYOTIC TRANSLATION INITIATION FACTOR 2 SUBUNIT 1"/>
    <property type="match status" value="1"/>
</dbReference>
<keyword evidence="4" id="KW-0648">Protein biosynthesis</keyword>
<proteinExistence type="inferred from homology"/>
<evidence type="ECO:0000313" key="6">
    <source>
        <dbReference type="EMBL" id="GAG72364.1"/>
    </source>
</evidence>
<dbReference type="InterPro" id="IPR024054">
    <property type="entry name" value="TIF2_asu_middle_sf"/>
</dbReference>
<dbReference type="Pfam" id="PF07541">
    <property type="entry name" value="EIF_2_alpha"/>
    <property type="match status" value="1"/>
</dbReference>
<name>X0ZSS3_9ZZZZ</name>
<dbReference type="PROSITE" id="PS50126">
    <property type="entry name" value="S1"/>
    <property type="match status" value="1"/>
</dbReference>
<reference evidence="6" key="1">
    <citation type="journal article" date="2014" name="Front. Microbiol.">
        <title>High frequency of phylogenetically diverse reductive dehalogenase-homologous genes in deep subseafloor sedimentary metagenomes.</title>
        <authorList>
            <person name="Kawai M."/>
            <person name="Futagami T."/>
            <person name="Toyoda A."/>
            <person name="Takaki Y."/>
            <person name="Nishi S."/>
            <person name="Hori S."/>
            <person name="Arai W."/>
            <person name="Tsubouchi T."/>
            <person name="Morono Y."/>
            <person name="Uchiyama I."/>
            <person name="Ito T."/>
            <person name="Fujiyama A."/>
            <person name="Inagaki F."/>
            <person name="Takami H."/>
        </authorList>
    </citation>
    <scope>NUCLEOTIDE SEQUENCE</scope>
    <source>
        <strain evidence="6">Expedition CK06-06</strain>
    </source>
</reference>
<feature type="domain" description="S1 motif" evidence="5">
    <location>
        <begin position="12"/>
        <end position="83"/>
    </location>
</feature>
<keyword evidence="2" id="KW-0396">Initiation factor</keyword>
<comment type="similarity">
    <text evidence="1">Belongs to the eIF-2-alpha family.</text>
</comment>
<dbReference type="NCBIfam" id="NF003064">
    <property type="entry name" value="PRK03987.1-4"/>
    <property type="match status" value="1"/>
</dbReference>
<dbReference type="InterPro" id="IPR044126">
    <property type="entry name" value="S1_IF2_alpha"/>
</dbReference>
<organism evidence="6">
    <name type="scientific">marine sediment metagenome</name>
    <dbReference type="NCBI Taxonomy" id="412755"/>
    <lineage>
        <taxon>unclassified sequences</taxon>
        <taxon>metagenomes</taxon>
        <taxon>ecological metagenomes</taxon>
    </lineage>
</organism>